<proteinExistence type="predicted"/>
<reference evidence="2" key="1">
    <citation type="journal article" date="2019" name="Int. J. Syst. Evol. Microbiol.">
        <title>The Global Catalogue of Microorganisms (GCM) 10K type strain sequencing project: providing services to taxonomists for standard genome sequencing and annotation.</title>
        <authorList>
            <consortium name="The Broad Institute Genomics Platform"/>
            <consortium name="The Broad Institute Genome Sequencing Center for Infectious Disease"/>
            <person name="Wu L."/>
            <person name="Ma J."/>
        </authorList>
    </citation>
    <scope>NUCLEOTIDE SEQUENCE [LARGE SCALE GENOMIC DNA]</scope>
    <source>
        <strain evidence="2">NBRC 106593</strain>
    </source>
</reference>
<comment type="caution">
    <text evidence="1">The sequence shown here is derived from an EMBL/GenBank/DDBJ whole genome shotgun (WGS) entry which is preliminary data.</text>
</comment>
<organism evidence="1 2">
    <name type="scientific">Branchiibius cervicis</name>
    <dbReference type="NCBI Taxonomy" id="908252"/>
    <lineage>
        <taxon>Bacteria</taxon>
        <taxon>Bacillati</taxon>
        <taxon>Actinomycetota</taxon>
        <taxon>Actinomycetes</taxon>
        <taxon>Micrococcales</taxon>
        <taxon>Dermacoccaceae</taxon>
        <taxon>Branchiibius</taxon>
    </lineage>
</organism>
<dbReference type="RefSeq" id="WP_377821965.1">
    <property type="nucleotide sequence ID" value="NZ_JBHSWJ010000002.1"/>
</dbReference>
<evidence type="ECO:0000313" key="2">
    <source>
        <dbReference type="Proteomes" id="UP001596356"/>
    </source>
</evidence>
<dbReference type="EMBL" id="JBHSWJ010000002">
    <property type="protein sequence ID" value="MFC6713876.1"/>
    <property type="molecule type" value="Genomic_DNA"/>
</dbReference>
<dbReference type="Proteomes" id="UP001596356">
    <property type="component" value="Unassembled WGS sequence"/>
</dbReference>
<gene>
    <name evidence="1" type="ORF">ACFQBT_08590</name>
</gene>
<sequence length="95" mass="10275">MTDDTLHLNGTLGSTKRSGLWQVPRYVSIKRRLGSVELDFSQAEFVDDTVDILVDLVGGSLEIRCRLTCGWKAVSPPTSAATRTIARAIPTTPGS</sequence>
<accession>A0ABW2AS00</accession>
<name>A0ABW2AS00_9MICO</name>
<evidence type="ECO:0000313" key="1">
    <source>
        <dbReference type="EMBL" id="MFC6713876.1"/>
    </source>
</evidence>
<keyword evidence="2" id="KW-1185">Reference proteome</keyword>
<protein>
    <submittedName>
        <fullName evidence="1">Uncharacterized protein</fullName>
    </submittedName>
</protein>